<feature type="compositionally biased region" description="Low complexity" evidence="1">
    <location>
        <begin position="384"/>
        <end position="406"/>
    </location>
</feature>
<feature type="transmembrane region" description="Helical" evidence="2">
    <location>
        <begin position="884"/>
        <end position="907"/>
    </location>
</feature>
<feature type="compositionally biased region" description="Polar residues" evidence="1">
    <location>
        <begin position="144"/>
        <end position="158"/>
    </location>
</feature>
<sequence length="1131" mass="124165">MNAMKTSEVFLLCILSLAVNLQEVSASAFTEMSDLEAIQAALDHADNALRDLQVLLYNATEMTSTSPETTVSQSTDSSEATLSTSNVPSTTLISSTKSTVIISSTSFNITEATSPTASSTEDATSTTTGETIPTDPTTEEISTVANNTTERTTRISTDNTEETDSSPTTIEETTTKHSKTDETTETPTTTGETIPTHTTTEEISTVANDTTGRTTLISTDNTEETDSSPTTIEETTTIHSMTDETTETPTLTEKTATTTNQTEVTTANHSTAKETTTESTRTEETTSTTSMETTIVIVTTVDTTPTPTSTEEISMTPTPTMAITTTTNTEETTKALTTTEETTPTFTYVEDTTTTPYPTSETTVLSLTSEETTLIKTTSDEITETSTAAHESTSASIATESTTSARTAIETTINTPTTFEVVTTISTTPEDTHPTHASAEETSAAPTSADAITDTPTTIEEGNTTFTTSAETIPTAVIREEFSLTTTSTVETNNHVTSLEEIASTATTITNESLITTSKTAENTTIIITVSSTTTMNPAETTTIANTESSTNDLWQRRSSSPEIDQTSNIMLHSPNTSQVAELRRSTNEGIKNTMNSDENHLYDPKPVIRRLLGLIDRNDQSFLGPSVVVSNGRTVKFIDKVAKNQLKEGDVLADEDENFDYAHNYFDEKGENEFREIKTPNEMHQKDTLLLAVNGDSSFGPKHNRRNYVQVQDNYMSDDDSYIMTNIAQATEKPINLFSEVSAKLWRALFIQRKIPQEARLRFRRSLQEKEEGDNLQNIDLLSIESNRTNADWEADVILVVSKINRLSYEILDGATDREHGDELESQASALDALVQEGSSDPSLVEGSHEELYVLVENTTQVLDIAEEYVVARISETQDDVTILIVTITLSSVAIVAILFGLLFYFTRPWSGRCIFPGKIWRKSTAMDVIDDISMDLKETVTTKRYSSYSNTNFVNSNTSVDPLKIQENQQPRPQTPTKQEYVGKTASKNSGKPSLRSVKYTGDFEDTQEFYGKGGAVVVIKPRQGMMISKSLNSSTNGNLQTKDQTELAGQEMNMPNMRNGETSARNKSNSLPKENAKLKKTSGIDEEFLDVSLNEERRRRSEPFFMHMQTIDLSDEDDFGDQLYESEQ</sequence>
<keyword evidence="3" id="KW-0732">Signal</keyword>
<feature type="compositionally biased region" description="Basic and acidic residues" evidence="1">
    <location>
        <begin position="271"/>
        <end position="284"/>
    </location>
</feature>
<dbReference type="RefSeq" id="XP_018010222.2">
    <property type="nucleotide sequence ID" value="XM_018154733.2"/>
</dbReference>
<feature type="signal peptide" evidence="3">
    <location>
        <begin position="1"/>
        <end position="26"/>
    </location>
</feature>
<evidence type="ECO:0000256" key="3">
    <source>
        <dbReference type="SAM" id="SignalP"/>
    </source>
</evidence>
<feature type="region of interest" description="Disordered" evidence="1">
    <location>
        <begin position="241"/>
        <end position="289"/>
    </location>
</feature>
<feature type="compositionally biased region" description="Low complexity" evidence="1">
    <location>
        <begin position="247"/>
        <end position="266"/>
    </location>
</feature>
<feature type="compositionally biased region" description="Basic and acidic residues" evidence="1">
    <location>
        <begin position="173"/>
        <end position="182"/>
    </location>
</feature>
<keyword evidence="2" id="KW-0472">Membrane</keyword>
<proteinExistence type="predicted"/>
<dbReference type="AlphaFoldDB" id="A0A8B7N8I6"/>
<dbReference type="InterPro" id="IPR052660">
    <property type="entry name" value="Erythrocyte_Invasion_ImmMod"/>
</dbReference>
<evidence type="ECO:0000256" key="1">
    <source>
        <dbReference type="SAM" id="MobiDB-lite"/>
    </source>
</evidence>
<feature type="compositionally biased region" description="Low complexity" evidence="1">
    <location>
        <begin position="110"/>
        <end position="143"/>
    </location>
</feature>
<dbReference type="OrthoDB" id="6398874at2759"/>
<feature type="compositionally biased region" description="Polar residues" evidence="1">
    <location>
        <begin position="968"/>
        <end position="980"/>
    </location>
</feature>
<reference evidence="5" key="1">
    <citation type="submission" date="2025-08" db="UniProtKB">
        <authorList>
            <consortium name="RefSeq"/>
        </authorList>
    </citation>
    <scope>IDENTIFICATION</scope>
    <source>
        <tissue evidence="5">Whole organism</tissue>
    </source>
</reference>
<evidence type="ECO:0000313" key="4">
    <source>
        <dbReference type="Proteomes" id="UP000694843"/>
    </source>
</evidence>
<name>A0A8B7N8I6_HYAAZ</name>
<keyword evidence="2" id="KW-1133">Transmembrane helix</keyword>
<organism evidence="4 5">
    <name type="scientific">Hyalella azteca</name>
    <name type="common">Amphipod</name>
    <dbReference type="NCBI Taxonomy" id="294128"/>
    <lineage>
        <taxon>Eukaryota</taxon>
        <taxon>Metazoa</taxon>
        <taxon>Ecdysozoa</taxon>
        <taxon>Arthropoda</taxon>
        <taxon>Crustacea</taxon>
        <taxon>Multicrustacea</taxon>
        <taxon>Malacostraca</taxon>
        <taxon>Eumalacostraca</taxon>
        <taxon>Peracarida</taxon>
        <taxon>Amphipoda</taxon>
        <taxon>Senticaudata</taxon>
        <taxon>Talitrida</taxon>
        <taxon>Talitroidea</taxon>
        <taxon>Hyalellidae</taxon>
        <taxon>Hyalella</taxon>
    </lineage>
</organism>
<evidence type="ECO:0000313" key="5">
    <source>
        <dbReference type="RefSeq" id="XP_018010222.2"/>
    </source>
</evidence>
<feature type="compositionally biased region" description="Polar residues" evidence="1">
    <location>
        <begin position="1062"/>
        <end position="1075"/>
    </location>
</feature>
<feature type="region of interest" description="Disordered" evidence="1">
    <location>
        <begin position="968"/>
        <end position="1000"/>
    </location>
</feature>
<dbReference type="PANTHER" id="PTHR16021">
    <property type="entry name" value="MANSC DOMAIN CONTAINING PROTEIN 1"/>
    <property type="match status" value="1"/>
</dbReference>
<feature type="compositionally biased region" description="Low complexity" evidence="1">
    <location>
        <begin position="185"/>
        <end position="200"/>
    </location>
</feature>
<feature type="region of interest" description="Disordered" evidence="1">
    <location>
        <begin position="110"/>
        <end position="200"/>
    </location>
</feature>
<feature type="region of interest" description="Disordered" evidence="1">
    <location>
        <begin position="427"/>
        <end position="457"/>
    </location>
</feature>
<keyword evidence="4" id="KW-1185">Reference proteome</keyword>
<gene>
    <name evidence="5" type="primary">LOC108667686</name>
</gene>
<accession>A0A8B7N8I6</accession>
<dbReference type="GeneID" id="108667686"/>
<feature type="chain" id="PRO_5037870947" evidence="3">
    <location>
        <begin position="27"/>
        <end position="1131"/>
    </location>
</feature>
<protein>
    <submittedName>
        <fullName evidence="5">Uncharacterized protein LOC108667686</fullName>
    </submittedName>
</protein>
<dbReference type="Proteomes" id="UP000694843">
    <property type="component" value="Unplaced"/>
</dbReference>
<feature type="region of interest" description="Disordered" evidence="1">
    <location>
        <begin position="1056"/>
        <end position="1082"/>
    </location>
</feature>
<feature type="compositionally biased region" description="Polar residues" evidence="1">
    <location>
        <begin position="63"/>
        <end position="88"/>
    </location>
</feature>
<feature type="region of interest" description="Disordered" evidence="1">
    <location>
        <begin position="63"/>
        <end position="89"/>
    </location>
</feature>
<feature type="region of interest" description="Disordered" evidence="1">
    <location>
        <begin position="380"/>
        <end position="406"/>
    </location>
</feature>
<keyword evidence="2" id="KW-0812">Transmembrane</keyword>
<dbReference type="KEGG" id="hazt:108667686"/>
<dbReference type="PANTHER" id="PTHR16021:SF13">
    <property type="entry name" value="ETS DOMAIN-CONTAINING PROTEIN-RELATED"/>
    <property type="match status" value="1"/>
</dbReference>
<evidence type="ECO:0000256" key="2">
    <source>
        <dbReference type="SAM" id="Phobius"/>
    </source>
</evidence>